<evidence type="ECO:0000313" key="2">
    <source>
        <dbReference type="EMBL" id="GIX82752.1"/>
    </source>
</evidence>
<keyword evidence="1" id="KW-1133">Transmembrane helix</keyword>
<sequence length="80" mass="8946">MLLTLYSALWMKNTILTAIFAIAQVIALLTALSCTILGNDGYMTSCHFRFCYTLSMLAILTRIVHCGRYIGTGRFSFIVD</sequence>
<keyword evidence="1" id="KW-0472">Membrane</keyword>
<keyword evidence="3" id="KW-1185">Reference proteome</keyword>
<dbReference type="AlphaFoldDB" id="A0AAV4NHG2"/>
<comment type="caution">
    <text evidence="2">The sequence shown here is derived from an EMBL/GenBank/DDBJ whole genome shotgun (WGS) entry which is preliminary data.</text>
</comment>
<evidence type="ECO:0000256" key="1">
    <source>
        <dbReference type="SAM" id="Phobius"/>
    </source>
</evidence>
<organism evidence="2 3">
    <name type="scientific">Caerostris extrusa</name>
    <name type="common">Bark spider</name>
    <name type="synonym">Caerostris bankana</name>
    <dbReference type="NCBI Taxonomy" id="172846"/>
    <lineage>
        <taxon>Eukaryota</taxon>
        <taxon>Metazoa</taxon>
        <taxon>Ecdysozoa</taxon>
        <taxon>Arthropoda</taxon>
        <taxon>Chelicerata</taxon>
        <taxon>Arachnida</taxon>
        <taxon>Araneae</taxon>
        <taxon>Araneomorphae</taxon>
        <taxon>Entelegynae</taxon>
        <taxon>Araneoidea</taxon>
        <taxon>Araneidae</taxon>
        <taxon>Caerostris</taxon>
    </lineage>
</organism>
<feature type="transmembrane region" description="Helical" evidence="1">
    <location>
        <begin position="50"/>
        <end position="70"/>
    </location>
</feature>
<dbReference type="Proteomes" id="UP001054945">
    <property type="component" value="Unassembled WGS sequence"/>
</dbReference>
<dbReference type="EMBL" id="BPLR01003267">
    <property type="protein sequence ID" value="GIX82752.1"/>
    <property type="molecule type" value="Genomic_DNA"/>
</dbReference>
<accession>A0AAV4NHG2</accession>
<evidence type="ECO:0000313" key="3">
    <source>
        <dbReference type="Proteomes" id="UP001054945"/>
    </source>
</evidence>
<reference evidence="2 3" key="1">
    <citation type="submission" date="2021-06" db="EMBL/GenBank/DDBJ databases">
        <title>Caerostris extrusa draft genome.</title>
        <authorList>
            <person name="Kono N."/>
            <person name="Arakawa K."/>
        </authorList>
    </citation>
    <scope>NUCLEOTIDE SEQUENCE [LARGE SCALE GENOMIC DNA]</scope>
</reference>
<feature type="transmembrane region" description="Helical" evidence="1">
    <location>
        <begin position="15"/>
        <end position="38"/>
    </location>
</feature>
<gene>
    <name evidence="2" type="ORF">CEXT_629221</name>
</gene>
<keyword evidence="1" id="KW-0812">Transmembrane</keyword>
<name>A0AAV4NHG2_CAEEX</name>
<proteinExistence type="predicted"/>
<protein>
    <submittedName>
        <fullName evidence="2">Uncharacterized protein</fullName>
    </submittedName>
</protein>